<name>A0A975GWB2_9CAUL</name>
<keyword evidence="5 7" id="KW-0472">Membrane</keyword>
<evidence type="ECO:0000256" key="4">
    <source>
        <dbReference type="ARBA" id="ARBA00022989"/>
    </source>
</evidence>
<comment type="subcellular location">
    <subcellularLocation>
        <location evidence="1">Cell membrane</location>
        <topology evidence="1">Multi-pass membrane protein</topology>
    </subcellularLocation>
    <subcellularLocation>
        <location evidence="6">Membrane</location>
        <topology evidence="6">Multi-pass membrane protein</topology>
    </subcellularLocation>
</comment>
<dbReference type="AlphaFoldDB" id="A0A975GWB2"/>
<keyword evidence="10" id="KW-1185">Reference proteome</keyword>
<feature type="transmembrane region" description="Helical" evidence="7">
    <location>
        <begin position="58"/>
        <end position="77"/>
    </location>
</feature>
<dbReference type="InterPro" id="IPR002898">
    <property type="entry name" value="MotA_ExbB_proton_chnl"/>
</dbReference>
<evidence type="ECO:0000259" key="8">
    <source>
        <dbReference type="Pfam" id="PF01618"/>
    </source>
</evidence>
<keyword evidence="3 7" id="KW-0812">Transmembrane</keyword>
<evidence type="ECO:0000256" key="2">
    <source>
        <dbReference type="ARBA" id="ARBA00022475"/>
    </source>
</evidence>
<keyword evidence="2" id="KW-1003">Cell membrane</keyword>
<protein>
    <submittedName>
        <fullName evidence="9">MotA/TolQ/ExbB proton channel family protein</fullName>
    </submittedName>
</protein>
<evidence type="ECO:0000256" key="1">
    <source>
        <dbReference type="ARBA" id="ARBA00004651"/>
    </source>
</evidence>
<dbReference type="RefSeq" id="WP_207870806.1">
    <property type="nucleotide sequence ID" value="NZ_CP062222.1"/>
</dbReference>
<dbReference type="EMBL" id="CP062222">
    <property type="protein sequence ID" value="QTC91628.1"/>
    <property type="molecule type" value="Genomic_DNA"/>
</dbReference>
<evidence type="ECO:0000256" key="6">
    <source>
        <dbReference type="RuleBase" id="RU004057"/>
    </source>
</evidence>
<organism evidence="9 10">
    <name type="scientific">Brevundimonas goettingensis</name>
    <dbReference type="NCBI Taxonomy" id="2774190"/>
    <lineage>
        <taxon>Bacteria</taxon>
        <taxon>Pseudomonadati</taxon>
        <taxon>Pseudomonadota</taxon>
        <taxon>Alphaproteobacteria</taxon>
        <taxon>Caulobacterales</taxon>
        <taxon>Caulobacteraceae</taxon>
        <taxon>Brevundimonas</taxon>
    </lineage>
</organism>
<keyword evidence="6" id="KW-0813">Transport</keyword>
<keyword evidence="6" id="KW-0653">Protein transport</keyword>
<keyword evidence="4 7" id="KW-1133">Transmembrane helix</keyword>
<dbReference type="Proteomes" id="UP000663918">
    <property type="component" value="Chromosome"/>
</dbReference>
<feature type="transmembrane region" description="Helical" evidence="7">
    <location>
        <begin position="20"/>
        <end position="37"/>
    </location>
</feature>
<dbReference type="GO" id="GO:0015031">
    <property type="term" value="P:protein transport"/>
    <property type="evidence" value="ECO:0007669"/>
    <property type="project" value="UniProtKB-KW"/>
</dbReference>
<sequence length="129" mass="13374">MSRSITPLTVFFDASVPVKVIVLALVVALIAAVLVTVRKVMSGPHLNGGSTFLSALRLGAPLLGLLGGAYNLLMIFIGVSNQGPQPLNVLAPGLAEAAFLLVLGLIVGVVAVVCHWIVEARVDRLVLKA</sequence>
<evidence type="ECO:0000313" key="9">
    <source>
        <dbReference type="EMBL" id="QTC91628.1"/>
    </source>
</evidence>
<dbReference type="KEGG" id="bgoe:IFJ75_01440"/>
<comment type="similarity">
    <text evidence="6">Belongs to the exbB/tolQ family.</text>
</comment>
<evidence type="ECO:0000313" key="10">
    <source>
        <dbReference type="Proteomes" id="UP000663918"/>
    </source>
</evidence>
<accession>A0A975GWB2</accession>
<proteinExistence type="inferred from homology"/>
<feature type="transmembrane region" description="Helical" evidence="7">
    <location>
        <begin position="97"/>
        <end position="118"/>
    </location>
</feature>
<evidence type="ECO:0000256" key="5">
    <source>
        <dbReference type="ARBA" id="ARBA00023136"/>
    </source>
</evidence>
<evidence type="ECO:0000256" key="7">
    <source>
        <dbReference type="SAM" id="Phobius"/>
    </source>
</evidence>
<evidence type="ECO:0000256" key="3">
    <source>
        <dbReference type="ARBA" id="ARBA00022692"/>
    </source>
</evidence>
<reference evidence="9" key="1">
    <citation type="submission" date="2020-09" db="EMBL/GenBank/DDBJ databases">
        <title>Brevundimonas sp. LVF2 isolated from a puddle in Goettingen, Germany.</title>
        <authorList>
            <person name="Friedrich I."/>
            <person name="Klassen A."/>
            <person name="Hannes N."/>
            <person name="Schneider D."/>
            <person name="Hertel R."/>
            <person name="Daniel R."/>
        </authorList>
    </citation>
    <scope>NUCLEOTIDE SEQUENCE</scope>
    <source>
        <strain evidence="9">LVF2</strain>
    </source>
</reference>
<dbReference type="Pfam" id="PF01618">
    <property type="entry name" value="MotA_ExbB"/>
    <property type="match status" value="1"/>
</dbReference>
<feature type="domain" description="MotA/TolQ/ExbB proton channel" evidence="8">
    <location>
        <begin position="44"/>
        <end position="127"/>
    </location>
</feature>
<gene>
    <name evidence="9" type="ORF">IFJ75_01440</name>
</gene>
<dbReference type="GO" id="GO:0005886">
    <property type="term" value="C:plasma membrane"/>
    <property type="evidence" value="ECO:0007669"/>
    <property type="project" value="UniProtKB-SubCell"/>
</dbReference>